<dbReference type="AlphaFoldDB" id="A0A7N2R8K5"/>
<dbReference type="Proteomes" id="UP000594261">
    <property type="component" value="Chromosome 8"/>
</dbReference>
<evidence type="ECO:0000313" key="2">
    <source>
        <dbReference type="Proteomes" id="UP000594261"/>
    </source>
</evidence>
<name>A0A7N2R8K5_QUELO</name>
<protein>
    <submittedName>
        <fullName evidence="1">Uncharacterized protein</fullName>
    </submittedName>
</protein>
<accession>A0A7N2R8K5</accession>
<organism evidence="1 2">
    <name type="scientific">Quercus lobata</name>
    <name type="common">Valley oak</name>
    <dbReference type="NCBI Taxonomy" id="97700"/>
    <lineage>
        <taxon>Eukaryota</taxon>
        <taxon>Viridiplantae</taxon>
        <taxon>Streptophyta</taxon>
        <taxon>Embryophyta</taxon>
        <taxon>Tracheophyta</taxon>
        <taxon>Spermatophyta</taxon>
        <taxon>Magnoliopsida</taxon>
        <taxon>eudicotyledons</taxon>
        <taxon>Gunneridae</taxon>
        <taxon>Pentapetalae</taxon>
        <taxon>rosids</taxon>
        <taxon>fabids</taxon>
        <taxon>Fagales</taxon>
        <taxon>Fagaceae</taxon>
        <taxon>Quercus</taxon>
    </lineage>
</organism>
<keyword evidence="2" id="KW-1185">Reference proteome</keyword>
<dbReference type="EMBL" id="LRBV02000008">
    <property type="status" value="NOT_ANNOTATED_CDS"/>
    <property type="molecule type" value="Genomic_DNA"/>
</dbReference>
<sequence>MAWLTPVEEVPYPKKVWKVITSTFKSKLRCLRRPKCLIKTTKSNILPRFLASKPSCHHHHHHVHLYYHDQELPTQRSFPSVHVPKSLLGNVTENQKDRAPVKKNSVESVETMDNYDEDDWQDTTDHFDDDYDYDDDDEEDEEQYVFVETSLNSKSLVLCGVNAKSESFIRNFYEGLRFAGTKIGNAQELLYEYAVYFLNEQNSADEHANYSIRQ</sequence>
<reference evidence="1 2" key="1">
    <citation type="journal article" date="2016" name="G3 (Bethesda)">
        <title>First Draft Assembly and Annotation of the Genome of a California Endemic Oak Quercus lobata Nee (Fagaceae).</title>
        <authorList>
            <person name="Sork V.L."/>
            <person name="Fitz-Gibbon S.T."/>
            <person name="Puiu D."/>
            <person name="Crepeau M."/>
            <person name="Gugger P.F."/>
            <person name="Sherman R."/>
            <person name="Stevens K."/>
            <person name="Langley C.H."/>
            <person name="Pellegrini M."/>
            <person name="Salzberg S.L."/>
        </authorList>
    </citation>
    <scope>NUCLEOTIDE SEQUENCE [LARGE SCALE GENOMIC DNA]</scope>
    <source>
        <strain evidence="1 2">cv. SW786</strain>
    </source>
</reference>
<evidence type="ECO:0000313" key="1">
    <source>
        <dbReference type="EnsemblPlants" id="QL08p007394:mrna"/>
    </source>
</evidence>
<reference evidence="1" key="2">
    <citation type="submission" date="2021-01" db="UniProtKB">
        <authorList>
            <consortium name="EnsemblPlants"/>
        </authorList>
    </citation>
    <scope>IDENTIFICATION</scope>
</reference>
<dbReference type="Gramene" id="QL08p007394:mrna">
    <property type="protein sequence ID" value="QL08p007394:mrna"/>
    <property type="gene ID" value="QL08p007394"/>
</dbReference>
<dbReference type="InParanoid" id="A0A7N2R8K5"/>
<proteinExistence type="predicted"/>
<dbReference type="EnsemblPlants" id="QL08p007394:mrna">
    <property type="protein sequence ID" value="QL08p007394:mrna"/>
    <property type="gene ID" value="QL08p007394"/>
</dbReference>